<dbReference type="RefSeq" id="WP_116754974.1">
    <property type="nucleotide sequence ID" value="NZ_JBHUEX010000001.1"/>
</dbReference>
<dbReference type="InterPro" id="IPR036291">
    <property type="entry name" value="NAD(P)-bd_dom_sf"/>
</dbReference>
<dbReference type="Gene3D" id="3.40.50.720">
    <property type="entry name" value="NAD(P)-binding Rossmann-like Domain"/>
    <property type="match status" value="1"/>
</dbReference>
<protein>
    <submittedName>
        <fullName evidence="4">Oxidoreductase</fullName>
    </submittedName>
</protein>
<dbReference type="InterPro" id="IPR057326">
    <property type="entry name" value="KR_dom"/>
</dbReference>
<organism evidence="4 5">
    <name type="scientific">Amnibacterium flavum</name>
    <dbReference type="NCBI Taxonomy" id="2173173"/>
    <lineage>
        <taxon>Bacteria</taxon>
        <taxon>Bacillati</taxon>
        <taxon>Actinomycetota</taxon>
        <taxon>Actinomycetes</taxon>
        <taxon>Micrococcales</taxon>
        <taxon>Microbacteriaceae</taxon>
        <taxon>Amnibacterium</taxon>
    </lineage>
</organism>
<reference evidence="4 5" key="1">
    <citation type="submission" date="2018-05" db="EMBL/GenBank/DDBJ databases">
        <title>Amnibacterium sp. M8JJ-5, whole genome shotgun sequence.</title>
        <authorList>
            <person name="Tuo L."/>
        </authorList>
    </citation>
    <scope>NUCLEOTIDE SEQUENCE [LARGE SCALE GENOMIC DNA]</scope>
    <source>
        <strain evidence="4 5">M8JJ-5</strain>
    </source>
</reference>
<dbReference type="Proteomes" id="UP000244893">
    <property type="component" value="Unassembled WGS sequence"/>
</dbReference>
<dbReference type="AlphaFoldDB" id="A0A2V1HX95"/>
<accession>A0A2V1HX95</accession>
<name>A0A2V1HX95_9MICO</name>
<comment type="similarity">
    <text evidence="1">Belongs to the short-chain dehydrogenases/reductases (SDR) family.</text>
</comment>
<evidence type="ECO:0000313" key="4">
    <source>
        <dbReference type="EMBL" id="PVZ95237.1"/>
    </source>
</evidence>
<dbReference type="SMART" id="SM00822">
    <property type="entry name" value="PKS_KR"/>
    <property type="match status" value="1"/>
</dbReference>
<keyword evidence="5" id="KW-1185">Reference proteome</keyword>
<dbReference type="EMBL" id="QEOP01000001">
    <property type="protein sequence ID" value="PVZ95237.1"/>
    <property type="molecule type" value="Genomic_DNA"/>
</dbReference>
<dbReference type="InterPro" id="IPR002347">
    <property type="entry name" value="SDR_fam"/>
</dbReference>
<feature type="domain" description="Ketoreductase" evidence="3">
    <location>
        <begin position="13"/>
        <end position="192"/>
    </location>
</feature>
<dbReference type="PRINTS" id="PR00080">
    <property type="entry name" value="SDRFAMILY"/>
</dbReference>
<evidence type="ECO:0000259" key="3">
    <source>
        <dbReference type="SMART" id="SM00822"/>
    </source>
</evidence>
<keyword evidence="2" id="KW-0560">Oxidoreductase</keyword>
<dbReference type="FunFam" id="3.40.50.720:FF:000084">
    <property type="entry name" value="Short-chain dehydrogenase reductase"/>
    <property type="match status" value="1"/>
</dbReference>
<comment type="caution">
    <text evidence="4">The sequence shown here is derived from an EMBL/GenBank/DDBJ whole genome shotgun (WGS) entry which is preliminary data.</text>
</comment>
<dbReference type="PRINTS" id="PR00081">
    <property type="entry name" value="GDHRDH"/>
</dbReference>
<dbReference type="GO" id="GO:0016491">
    <property type="term" value="F:oxidoreductase activity"/>
    <property type="evidence" value="ECO:0007669"/>
    <property type="project" value="UniProtKB-KW"/>
</dbReference>
<dbReference type="PANTHER" id="PTHR43639">
    <property type="entry name" value="OXIDOREDUCTASE, SHORT-CHAIN DEHYDROGENASE/REDUCTASE FAMILY (AFU_ORTHOLOGUE AFUA_5G02870)"/>
    <property type="match status" value="1"/>
</dbReference>
<sequence length="252" mass="25315">MTATTSRGALGGKVALVTGGSRGIGAGIAIALAAEGAAVVVTYAKSADRAEAVVAEITSRGGAASAVRADSADVEEAVGTVDRAVAEFGGLDILVNNAGGGRLDPLDVATRDEIQWILDVNVRATILVTKQALLHLPRGGRIINIGSINADRMPVPGGSAYSLSKGAIAGFTRGLARELGPRGITVNNIQPGPVDTELNSSTGPLATAMFQHLALDRFGTVEEVGALAVFLAGPQADFITGSSISIDGGFGA</sequence>
<evidence type="ECO:0000313" key="5">
    <source>
        <dbReference type="Proteomes" id="UP000244893"/>
    </source>
</evidence>
<dbReference type="OrthoDB" id="4481821at2"/>
<evidence type="ECO:0000256" key="1">
    <source>
        <dbReference type="ARBA" id="ARBA00006484"/>
    </source>
</evidence>
<proteinExistence type="inferred from homology"/>
<dbReference type="PANTHER" id="PTHR43639:SF1">
    <property type="entry name" value="SHORT-CHAIN DEHYDROGENASE_REDUCTASE FAMILY PROTEIN"/>
    <property type="match status" value="1"/>
</dbReference>
<gene>
    <name evidence="4" type="ORF">DDQ50_01545</name>
</gene>
<dbReference type="Pfam" id="PF13561">
    <property type="entry name" value="adh_short_C2"/>
    <property type="match status" value="1"/>
</dbReference>
<evidence type="ECO:0000256" key="2">
    <source>
        <dbReference type="ARBA" id="ARBA00023002"/>
    </source>
</evidence>
<dbReference type="SUPFAM" id="SSF51735">
    <property type="entry name" value="NAD(P)-binding Rossmann-fold domains"/>
    <property type="match status" value="1"/>
</dbReference>